<evidence type="ECO:0000313" key="2">
    <source>
        <dbReference type="EMBL" id="TDQ78131.1"/>
    </source>
</evidence>
<evidence type="ECO:0000259" key="1">
    <source>
        <dbReference type="Pfam" id="PF14213"/>
    </source>
</evidence>
<reference evidence="2 3" key="1">
    <citation type="submission" date="2019-03" db="EMBL/GenBank/DDBJ databases">
        <title>Genomic Encyclopedia of Archaeal and Bacterial Type Strains, Phase II (KMG-II): from individual species to whole genera.</title>
        <authorList>
            <person name="Goeker M."/>
        </authorList>
    </citation>
    <scope>NUCLEOTIDE SEQUENCE [LARGE SCALE GENOMIC DNA]</scope>
    <source>
        <strain evidence="2 3">DSM 28353</strain>
    </source>
</reference>
<comment type="caution">
    <text evidence="2">The sequence shown here is derived from an EMBL/GenBank/DDBJ whole genome shotgun (WGS) entry which is preliminary data.</text>
</comment>
<dbReference type="InterPro" id="IPR025474">
    <property type="entry name" value="DUF4325"/>
</dbReference>
<proteinExistence type="predicted"/>
<dbReference type="Pfam" id="PF14213">
    <property type="entry name" value="DUF4325"/>
    <property type="match status" value="1"/>
</dbReference>
<name>A0A4R6WIG0_9SPHI</name>
<protein>
    <submittedName>
        <fullName evidence="2">Uncharacterized protein DUF4325</fullName>
    </submittedName>
</protein>
<organism evidence="2 3">
    <name type="scientific">Sphingobacterium yanglingense</name>
    <dbReference type="NCBI Taxonomy" id="1437280"/>
    <lineage>
        <taxon>Bacteria</taxon>
        <taxon>Pseudomonadati</taxon>
        <taxon>Bacteroidota</taxon>
        <taxon>Sphingobacteriia</taxon>
        <taxon>Sphingobacteriales</taxon>
        <taxon>Sphingobacteriaceae</taxon>
        <taxon>Sphingobacterium</taxon>
    </lineage>
</organism>
<dbReference type="AlphaFoldDB" id="A0A4R6WIG0"/>
<sequence length="97" mass="10976">MKTLQINNLVDNTSTNVAGFQLYSILEKSIHVNEIIQIDLIGSLAISSSFFNSSFGELIEKHGFTSVTKKLKFKNVSTDQKRLLKSYFDSYKELTAH</sequence>
<feature type="domain" description="DUF4325" evidence="1">
    <location>
        <begin position="21"/>
        <end position="80"/>
    </location>
</feature>
<gene>
    <name evidence="2" type="ORF">CLV99_2109</name>
</gene>
<keyword evidence="3" id="KW-1185">Reference proteome</keyword>
<dbReference type="Proteomes" id="UP000295292">
    <property type="component" value="Unassembled WGS sequence"/>
</dbReference>
<dbReference type="EMBL" id="SNYV01000013">
    <property type="protein sequence ID" value="TDQ78131.1"/>
    <property type="molecule type" value="Genomic_DNA"/>
</dbReference>
<dbReference type="RefSeq" id="WP_133584383.1">
    <property type="nucleotide sequence ID" value="NZ_SNYV01000013.1"/>
</dbReference>
<accession>A0A4R6WIG0</accession>
<evidence type="ECO:0000313" key="3">
    <source>
        <dbReference type="Proteomes" id="UP000295292"/>
    </source>
</evidence>